<organism evidence="1 2">
    <name type="scientific">Endocarpon pusillum</name>
    <dbReference type="NCBI Taxonomy" id="364733"/>
    <lineage>
        <taxon>Eukaryota</taxon>
        <taxon>Fungi</taxon>
        <taxon>Dikarya</taxon>
        <taxon>Ascomycota</taxon>
        <taxon>Pezizomycotina</taxon>
        <taxon>Eurotiomycetes</taxon>
        <taxon>Chaetothyriomycetidae</taxon>
        <taxon>Verrucariales</taxon>
        <taxon>Verrucariaceae</taxon>
        <taxon>Endocarpon</taxon>
    </lineage>
</organism>
<keyword evidence="2" id="KW-1185">Reference proteome</keyword>
<sequence length="114" mass="12536">MWLGLQSSIRLPIQSARINRSRKPLPCTIQIPRDVGRSPVSGNGELGGISVVTSNGLRMAEAAGDAPVVIRRNREEYSLRKYLSNTGGGRTEGFSLWEGLHERYDITVGSRQRG</sequence>
<reference evidence="1" key="1">
    <citation type="submission" date="2020-02" db="EMBL/GenBank/DDBJ databases">
        <authorList>
            <person name="Palmer J.M."/>
        </authorList>
    </citation>
    <scope>NUCLEOTIDE SEQUENCE</scope>
    <source>
        <strain evidence="1">EPUS1.4</strain>
        <tissue evidence="1">Thallus</tissue>
    </source>
</reference>
<evidence type="ECO:0000313" key="1">
    <source>
        <dbReference type="EMBL" id="KAF7511458.1"/>
    </source>
</evidence>
<name>A0A8H7ALW8_9EURO</name>
<dbReference type="EMBL" id="JAACFV010000020">
    <property type="protein sequence ID" value="KAF7511458.1"/>
    <property type="molecule type" value="Genomic_DNA"/>
</dbReference>
<dbReference type="AlphaFoldDB" id="A0A8H7ALW8"/>
<gene>
    <name evidence="1" type="ORF">GJ744_004647</name>
</gene>
<comment type="caution">
    <text evidence="1">The sequence shown here is derived from an EMBL/GenBank/DDBJ whole genome shotgun (WGS) entry which is preliminary data.</text>
</comment>
<evidence type="ECO:0000313" key="2">
    <source>
        <dbReference type="Proteomes" id="UP000606974"/>
    </source>
</evidence>
<accession>A0A8H7ALW8</accession>
<protein>
    <submittedName>
        <fullName evidence="1">Uncharacterized protein</fullName>
    </submittedName>
</protein>
<dbReference type="Proteomes" id="UP000606974">
    <property type="component" value="Unassembled WGS sequence"/>
</dbReference>
<proteinExistence type="predicted"/>